<dbReference type="AlphaFoldDB" id="A0ABD3WNX7"/>
<proteinExistence type="predicted"/>
<evidence type="ECO:0000313" key="2">
    <source>
        <dbReference type="Proteomes" id="UP001634394"/>
    </source>
</evidence>
<reference evidence="1 2" key="1">
    <citation type="submission" date="2024-11" db="EMBL/GenBank/DDBJ databases">
        <title>Chromosome-level genome assembly of the freshwater bivalve Anodonta woodiana.</title>
        <authorList>
            <person name="Chen X."/>
        </authorList>
    </citation>
    <scope>NUCLEOTIDE SEQUENCE [LARGE SCALE GENOMIC DNA]</scope>
    <source>
        <strain evidence="1">MN2024</strain>
        <tissue evidence="1">Gills</tissue>
    </source>
</reference>
<keyword evidence="2" id="KW-1185">Reference proteome</keyword>
<organism evidence="1 2">
    <name type="scientific">Sinanodonta woodiana</name>
    <name type="common">Chinese pond mussel</name>
    <name type="synonym">Anodonta woodiana</name>
    <dbReference type="NCBI Taxonomy" id="1069815"/>
    <lineage>
        <taxon>Eukaryota</taxon>
        <taxon>Metazoa</taxon>
        <taxon>Spiralia</taxon>
        <taxon>Lophotrochozoa</taxon>
        <taxon>Mollusca</taxon>
        <taxon>Bivalvia</taxon>
        <taxon>Autobranchia</taxon>
        <taxon>Heteroconchia</taxon>
        <taxon>Palaeoheterodonta</taxon>
        <taxon>Unionida</taxon>
        <taxon>Unionoidea</taxon>
        <taxon>Unionidae</taxon>
        <taxon>Unioninae</taxon>
        <taxon>Sinanodonta</taxon>
    </lineage>
</organism>
<dbReference type="EMBL" id="JBJQND010000005">
    <property type="protein sequence ID" value="KAL3875684.1"/>
    <property type="molecule type" value="Genomic_DNA"/>
</dbReference>
<protein>
    <submittedName>
        <fullName evidence="1">Uncharacterized protein</fullName>
    </submittedName>
</protein>
<gene>
    <name evidence="1" type="ORF">ACJMK2_033612</name>
</gene>
<accession>A0ABD3WNX7</accession>
<evidence type="ECO:0000313" key="1">
    <source>
        <dbReference type="EMBL" id="KAL3875684.1"/>
    </source>
</evidence>
<feature type="non-terminal residue" evidence="1">
    <location>
        <position position="1"/>
    </location>
</feature>
<feature type="non-terminal residue" evidence="1">
    <location>
        <position position="133"/>
    </location>
</feature>
<comment type="caution">
    <text evidence="1">The sequence shown here is derived from an EMBL/GenBank/DDBJ whole genome shotgun (WGS) entry which is preliminary data.</text>
</comment>
<name>A0ABD3WNX7_SINWO</name>
<dbReference type="Proteomes" id="UP001634394">
    <property type="component" value="Unassembled WGS sequence"/>
</dbReference>
<sequence>TFFSDHSPTISKVIWTWCIDKKVCSFLWIDGSFLVFNSANVCMRENLQVASHGSVLSGVFPGYSSTINTEYTNPNFQISITVDFRLNTSASQCRESHDSQIGEGSNTIHKQYPLICGMQWTLTNFTSVTNGSK</sequence>